<sequence>MFEHLDHNYHPLLFNMKFLVHRFRYGGKNHFEAQLNIY</sequence>
<name>A0A1Y3APS7_EURMA</name>
<evidence type="ECO:0000313" key="1">
    <source>
        <dbReference type="EMBL" id="OTF69834.1"/>
    </source>
</evidence>
<evidence type="ECO:0000313" key="2">
    <source>
        <dbReference type="Proteomes" id="UP000194236"/>
    </source>
</evidence>
<organism evidence="1 2">
    <name type="scientific">Euroglyphus maynei</name>
    <name type="common">Mayne's house dust mite</name>
    <dbReference type="NCBI Taxonomy" id="6958"/>
    <lineage>
        <taxon>Eukaryota</taxon>
        <taxon>Metazoa</taxon>
        <taxon>Ecdysozoa</taxon>
        <taxon>Arthropoda</taxon>
        <taxon>Chelicerata</taxon>
        <taxon>Arachnida</taxon>
        <taxon>Acari</taxon>
        <taxon>Acariformes</taxon>
        <taxon>Sarcoptiformes</taxon>
        <taxon>Astigmata</taxon>
        <taxon>Psoroptidia</taxon>
        <taxon>Analgoidea</taxon>
        <taxon>Pyroglyphidae</taxon>
        <taxon>Pyroglyphinae</taxon>
        <taxon>Euroglyphus</taxon>
    </lineage>
</organism>
<gene>
    <name evidence="1" type="ORF">BLA29_014756</name>
</gene>
<dbReference type="EMBL" id="MUJZ01068611">
    <property type="protein sequence ID" value="OTF69834.1"/>
    <property type="molecule type" value="Genomic_DNA"/>
</dbReference>
<dbReference type="Proteomes" id="UP000194236">
    <property type="component" value="Unassembled WGS sequence"/>
</dbReference>
<proteinExistence type="predicted"/>
<dbReference type="AlphaFoldDB" id="A0A1Y3APS7"/>
<keyword evidence="2" id="KW-1185">Reference proteome</keyword>
<comment type="caution">
    <text evidence="1">The sequence shown here is derived from an EMBL/GenBank/DDBJ whole genome shotgun (WGS) entry which is preliminary data.</text>
</comment>
<reference evidence="1 2" key="1">
    <citation type="submission" date="2017-03" db="EMBL/GenBank/DDBJ databases">
        <title>Genome Survey of Euroglyphus maynei.</title>
        <authorList>
            <person name="Arlian L.G."/>
            <person name="Morgan M.S."/>
            <person name="Rider S.D."/>
        </authorList>
    </citation>
    <scope>NUCLEOTIDE SEQUENCE [LARGE SCALE GENOMIC DNA]</scope>
    <source>
        <strain evidence="1">Arlian Lab</strain>
        <tissue evidence="1">Whole body</tissue>
    </source>
</reference>
<protein>
    <submittedName>
        <fullName evidence="1">Uncharacterized protein</fullName>
    </submittedName>
</protein>
<accession>A0A1Y3APS7</accession>